<reference evidence="2 3" key="1">
    <citation type="journal article" date="2015" name="Nature">
        <title>rRNA introns, odd ribosomes, and small enigmatic genomes across a large radiation of phyla.</title>
        <authorList>
            <person name="Brown C.T."/>
            <person name="Hug L.A."/>
            <person name="Thomas B.C."/>
            <person name="Sharon I."/>
            <person name="Castelle C.J."/>
            <person name="Singh A."/>
            <person name="Wilkins M.J."/>
            <person name="Williams K.H."/>
            <person name="Banfield J.F."/>
        </authorList>
    </citation>
    <scope>NUCLEOTIDE SEQUENCE [LARGE SCALE GENOMIC DNA]</scope>
</reference>
<dbReference type="Proteomes" id="UP000034849">
    <property type="component" value="Unassembled WGS sequence"/>
</dbReference>
<dbReference type="Pfam" id="PF01978">
    <property type="entry name" value="TrmB"/>
    <property type="match status" value="1"/>
</dbReference>
<organism evidence="2 3">
    <name type="scientific">Candidatus Magasanikbacteria bacterium GW2011_GWC2_37_14</name>
    <dbReference type="NCBI Taxonomy" id="1619046"/>
    <lineage>
        <taxon>Bacteria</taxon>
        <taxon>Candidatus Magasanikiibacteriota</taxon>
    </lineage>
</organism>
<evidence type="ECO:0000313" key="2">
    <source>
        <dbReference type="EMBL" id="KKQ27504.1"/>
    </source>
</evidence>
<dbReference type="AlphaFoldDB" id="A0A0G0ITJ8"/>
<dbReference type="InterPro" id="IPR051797">
    <property type="entry name" value="TrmB-like"/>
</dbReference>
<dbReference type="PANTHER" id="PTHR34293">
    <property type="entry name" value="HTH-TYPE TRANSCRIPTIONAL REGULATOR TRMBL2"/>
    <property type="match status" value="1"/>
</dbReference>
<proteinExistence type="predicted"/>
<dbReference type="STRING" id="1619046.US42_C0008G0015"/>
<accession>A0A0G0ITJ8</accession>
<gene>
    <name evidence="2" type="ORF">US42_C0008G0015</name>
</gene>
<dbReference type="PANTHER" id="PTHR34293:SF1">
    <property type="entry name" value="HTH-TYPE TRANSCRIPTIONAL REGULATOR TRMBL2"/>
    <property type="match status" value="1"/>
</dbReference>
<evidence type="ECO:0000259" key="1">
    <source>
        <dbReference type="Pfam" id="PF01978"/>
    </source>
</evidence>
<dbReference type="SUPFAM" id="SSF46785">
    <property type="entry name" value="Winged helix' DNA-binding domain"/>
    <property type="match status" value="1"/>
</dbReference>
<comment type="caution">
    <text evidence="2">The sequence shown here is derived from an EMBL/GenBank/DDBJ whole genome shotgun (WGS) entry which is preliminary data.</text>
</comment>
<dbReference type="InterPro" id="IPR036388">
    <property type="entry name" value="WH-like_DNA-bd_sf"/>
</dbReference>
<dbReference type="InterPro" id="IPR036390">
    <property type="entry name" value="WH_DNA-bd_sf"/>
</dbReference>
<sequence length="249" mass="28959">MYSQILTELGLSINEAKIYETLLQEKQTTVSNISKKSKIHRRNIYDSMNRLIEKGLVFQVIGNGDTLFKPVEPAKLMELVDEKRTRLEKEMPHLMREYQKHPAMEAAYIYKGIEGFKNYLRDMLSVNEDAYFIGAKGAWFDPRLQTFLDKFLIDAKKRGIKYYHLFDHEVKNMAPHVPKAVGKPFKFLPKQYSTPSMVDIFGDHVVSFTGAGITKISDDITIFVNISRPLATSYKTWFKFMWDHCPETK</sequence>
<feature type="domain" description="Transcription regulator TrmB N-terminal" evidence="1">
    <location>
        <begin position="6"/>
        <end position="73"/>
    </location>
</feature>
<protein>
    <submittedName>
        <fullName evidence="2">Transcriptional regulator TrmB</fullName>
    </submittedName>
</protein>
<dbReference type="Gene3D" id="1.10.10.10">
    <property type="entry name" value="Winged helix-like DNA-binding domain superfamily/Winged helix DNA-binding domain"/>
    <property type="match status" value="1"/>
</dbReference>
<evidence type="ECO:0000313" key="3">
    <source>
        <dbReference type="Proteomes" id="UP000034849"/>
    </source>
</evidence>
<dbReference type="InterPro" id="IPR002831">
    <property type="entry name" value="Tscrpt_reg_TrmB_N"/>
</dbReference>
<dbReference type="EMBL" id="LBSX01000008">
    <property type="protein sequence ID" value="KKQ27504.1"/>
    <property type="molecule type" value="Genomic_DNA"/>
</dbReference>
<name>A0A0G0ITJ8_9BACT</name>